<dbReference type="AlphaFoldDB" id="A0A2R5GR83"/>
<dbReference type="EMBL" id="BEYU01000154">
    <property type="protein sequence ID" value="GBG33396.1"/>
    <property type="molecule type" value="Genomic_DNA"/>
</dbReference>
<evidence type="ECO:0000313" key="4">
    <source>
        <dbReference type="Proteomes" id="UP000241890"/>
    </source>
</evidence>
<proteinExistence type="predicted"/>
<protein>
    <recommendedName>
        <fullName evidence="2">Casein kinase substrate phosphoprotein PP28 domain-containing protein</fullName>
    </recommendedName>
</protein>
<evidence type="ECO:0000256" key="1">
    <source>
        <dbReference type="SAM" id="MobiDB-lite"/>
    </source>
</evidence>
<name>A0A2R5GR83_9STRA</name>
<dbReference type="InParanoid" id="A0A2R5GR83"/>
<keyword evidence="4" id="KW-1185">Reference proteome</keyword>
<evidence type="ECO:0000313" key="3">
    <source>
        <dbReference type="EMBL" id="GBG33396.1"/>
    </source>
</evidence>
<feature type="region of interest" description="Disordered" evidence="1">
    <location>
        <begin position="1"/>
        <end position="97"/>
    </location>
</feature>
<evidence type="ECO:0000259" key="2">
    <source>
        <dbReference type="Pfam" id="PF10252"/>
    </source>
</evidence>
<comment type="caution">
    <text evidence="3">The sequence shown here is derived from an EMBL/GenBank/DDBJ whole genome shotgun (WGS) entry which is preliminary data.</text>
</comment>
<sequence>MEDADGALLRAQDAQAEGTKENGAGYNSDLDLDFGSSDEEDKGAEDNVVKNDDKGAENEQPKEPGSDVVASSNTPSGPAGGTGAAPGAPISQTSVDEVSVGVEEMRVTPQTAVFTKEKSLAVQDLVEIDNPNYVQETPEQQAAREAEAAAKLLAAERKEEMLIASGQTIESAADLERLEEIRAERERNQRRREREAAKKEKLRVAAAERAAELEAKARAKAAGGGQKSKKKKGKKR</sequence>
<reference evidence="3 4" key="1">
    <citation type="submission" date="2017-12" db="EMBL/GenBank/DDBJ databases">
        <title>Sequencing, de novo assembly and annotation of complete genome of a new Thraustochytrid species, strain FCC1311.</title>
        <authorList>
            <person name="Sedici K."/>
            <person name="Godart F."/>
            <person name="Aiese Cigliano R."/>
            <person name="Sanseverino W."/>
            <person name="Barakat M."/>
            <person name="Ortet P."/>
            <person name="Marechal E."/>
            <person name="Cagnac O."/>
            <person name="Amato A."/>
        </authorList>
    </citation>
    <scope>NUCLEOTIDE SEQUENCE [LARGE SCALE GENOMIC DNA]</scope>
</reference>
<accession>A0A2R5GR83</accession>
<feature type="compositionally biased region" description="Acidic residues" evidence="1">
    <location>
        <begin position="30"/>
        <end position="43"/>
    </location>
</feature>
<feature type="compositionally biased region" description="Basic residues" evidence="1">
    <location>
        <begin position="227"/>
        <end position="236"/>
    </location>
</feature>
<dbReference type="Proteomes" id="UP000241890">
    <property type="component" value="Unassembled WGS sequence"/>
</dbReference>
<feature type="compositionally biased region" description="Basic and acidic residues" evidence="1">
    <location>
        <begin position="44"/>
        <end position="65"/>
    </location>
</feature>
<feature type="domain" description="Casein kinase substrate phosphoprotein PP28" evidence="2">
    <location>
        <begin position="127"/>
        <end position="196"/>
    </location>
</feature>
<organism evidence="3 4">
    <name type="scientific">Hondaea fermentalgiana</name>
    <dbReference type="NCBI Taxonomy" id="2315210"/>
    <lineage>
        <taxon>Eukaryota</taxon>
        <taxon>Sar</taxon>
        <taxon>Stramenopiles</taxon>
        <taxon>Bigyra</taxon>
        <taxon>Labyrinthulomycetes</taxon>
        <taxon>Thraustochytrida</taxon>
        <taxon>Thraustochytriidae</taxon>
        <taxon>Hondaea</taxon>
    </lineage>
</organism>
<gene>
    <name evidence="3" type="ORF">FCC1311_096192</name>
</gene>
<dbReference type="Pfam" id="PF10252">
    <property type="entry name" value="PP28"/>
    <property type="match status" value="1"/>
</dbReference>
<feature type="region of interest" description="Disordered" evidence="1">
    <location>
        <begin position="184"/>
        <end position="203"/>
    </location>
</feature>
<feature type="region of interest" description="Disordered" evidence="1">
    <location>
        <begin position="208"/>
        <end position="236"/>
    </location>
</feature>
<dbReference type="InterPro" id="IPR019380">
    <property type="entry name" value="Casein_kinase_sb_PP28"/>
</dbReference>